<feature type="region of interest" description="Disordered" evidence="4">
    <location>
        <begin position="907"/>
        <end position="953"/>
    </location>
</feature>
<dbReference type="PROSITE" id="PS50835">
    <property type="entry name" value="IG_LIKE"/>
    <property type="match status" value="4"/>
</dbReference>
<evidence type="ECO:0000256" key="1">
    <source>
        <dbReference type="ARBA" id="ARBA00022737"/>
    </source>
</evidence>
<sequence length="1072" mass="118908">MALRILQFGALFAVGYTFDANPSFGSAFKTPDINLSLNVTNPDDVVAQKGGTAFFNCDAKSTAGSLQRRWQHDNKVIHENDRGWKVLRNGTLEVIASRDTVGEYRCVVRNDVGALVSAPARLRLASMEKEFSMSPNDTSVTELQPALLHCSIHSTPPADVQWEYSDLPLPHNNRYVPLPSGSLLILNSKSSDSGRYRCKAANKVLRKSKASAAATLTVTPPIDIREEAPSFLSLNVPPNVTKLVGDTVTLYCAATGWPIPDVRWISDDGSTLSTSPLLRLDDLRLDHEGLYTCLATNRIGNSTLTYHLTVLQKPFFQATPTSRLYPVAMRVRLECSAGGKPEPKIRWYKNGEPLEYDKWMKKTPEGWLVFGTTFSKDSGIYQCVASNSVGKIWTAVQMEIINVSQIPSPPENLICRPYNETSICLEWNAPRNVPVKAYTVHTFYKDNGTEVSLPEYVTNMTYQQAEGLNSSTNYTFYLRSYSKAASDTERVTCRTGVTGSRNLKIESTKPNTVTLKWSEISTDVACDGYRDMYNVQWRKEGHSFVNTRRTRDRIYEISDLVPGVDYEFRILSGNRDDDTIHWVPFTLQDNATAEGGSNSTILDPPKHLDGEAVSTNTVKLSWEVTDKDIKNYVVCYVQVKSGKECEEGKTVNSSDNKIQISKLRPNTKYEFRVRAHDQKGNAGRFSKPIEIQTQYDVPSAIQNLKYTILNSSAACIHWRPPARKNGGRLLSYIVSYTPDPNLPLERWIEFTIAVSKAKQCWFEDTDAVSIVLANLTVDTGYTLFVRAVSELGVGQPIHPITLSLASKPQLEVEVPKKEEQSNEHYHKTVGIVLGTLTSLLCVIVFIICILARRRCLKRAVNHQQPNVSAAASRLIAPTSSESPTVARYTSNRGVRFDATTPKEVELLVGGENGDEGDGTGDSGGAAGEEAGKTKTQHFSNGHADSLNKPIANGHVPSNHIHITENPQYCDVESNGRPLIPQIDSATVPCRFEEDSNSNVKPSKLYDFYRFFDNNRGGKKLRPGADSYTSPHESYTSQHGSSPNVTQITCLDETLDASGVNNNRRMPLLEPNG</sequence>
<protein>
    <submittedName>
        <fullName evidence="9">Uncharacterized protein</fullName>
    </submittedName>
</protein>
<keyword evidence="3" id="KW-0393">Immunoglobulin domain</keyword>
<keyword evidence="1" id="KW-0677">Repeat</keyword>
<keyword evidence="10" id="KW-1185">Reference proteome</keyword>
<evidence type="ECO:0000256" key="5">
    <source>
        <dbReference type="SAM" id="Phobius"/>
    </source>
</evidence>
<gene>
    <name evidence="9" type="ORF">ACAOBT_LOCUS11472</name>
</gene>
<reference evidence="9" key="1">
    <citation type="submission" date="2022-03" db="EMBL/GenBank/DDBJ databases">
        <authorList>
            <person name="Sayadi A."/>
        </authorList>
    </citation>
    <scope>NUCLEOTIDE SEQUENCE</scope>
</reference>
<feature type="domain" description="Ig-like" evidence="7">
    <location>
        <begin position="31"/>
        <end position="117"/>
    </location>
</feature>
<keyword evidence="5" id="KW-0812">Transmembrane</keyword>
<dbReference type="SUPFAM" id="SSF48726">
    <property type="entry name" value="Immunoglobulin"/>
    <property type="match status" value="4"/>
</dbReference>
<evidence type="ECO:0000259" key="8">
    <source>
        <dbReference type="PROSITE" id="PS50853"/>
    </source>
</evidence>
<feature type="region of interest" description="Disordered" evidence="4">
    <location>
        <begin position="1018"/>
        <end position="1043"/>
    </location>
</feature>
<dbReference type="InterPro" id="IPR036179">
    <property type="entry name" value="Ig-like_dom_sf"/>
</dbReference>
<feature type="transmembrane region" description="Helical" evidence="5">
    <location>
        <begin position="829"/>
        <end position="851"/>
    </location>
</feature>
<dbReference type="Pfam" id="PF13927">
    <property type="entry name" value="Ig_3"/>
    <property type="match status" value="1"/>
</dbReference>
<keyword evidence="2" id="KW-1015">Disulfide bond</keyword>
<dbReference type="InterPro" id="IPR003961">
    <property type="entry name" value="FN3_dom"/>
</dbReference>
<dbReference type="CDD" id="cd00063">
    <property type="entry name" value="FN3"/>
    <property type="match status" value="4"/>
</dbReference>
<dbReference type="Gene3D" id="2.60.40.10">
    <property type="entry name" value="Immunoglobulins"/>
    <property type="match status" value="8"/>
</dbReference>
<feature type="domain" description="Fibronectin type-III" evidence="8">
    <location>
        <begin position="499"/>
        <end position="590"/>
    </location>
</feature>
<dbReference type="Pfam" id="PF07679">
    <property type="entry name" value="I-set"/>
    <property type="match status" value="2"/>
</dbReference>
<proteinExistence type="predicted"/>
<evidence type="ECO:0000256" key="3">
    <source>
        <dbReference type="ARBA" id="ARBA00023319"/>
    </source>
</evidence>
<dbReference type="Proteomes" id="UP001152888">
    <property type="component" value="Unassembled WGS sequence"/>
</dbReference>
<dbReference type="InterPro" id="IPR007110">
    <property type="entry name" value="Ig-like_dom"/>
</dbReference>
<dbReference type="GO" id="GO:0098609">
    <property type="term" value="P:cell-cell adhesion"/>
    <property type="evidence" value="ECO:0007669"/>
    <property type="project" value="TreeGrafter"/>
</dbReference>
<evidence type="ECO:0000256" key="2">
    <source>
        <dbReference type="ARBA" id="ARBA00023157"/>
    </source>
</evidence>
<feature type="domain" description="Ig-like" evidence="7">
    <location>
        <begin position="119"/>
        <end position="217"/>
    </location>
</feature>
<evidence type="ECO:0000256" key="4">
    <source>
        <dbReference type="SAM" id="MobiDB-lite"/>
    </source>
</evidence>
<dbReference type="PROSITE" id="PS50853">
    <property type="entry name" value="FN3"/>
    <property type="match status" value="4"/>
</dbReference>
<dbReference type="InterPro" id="IPR036116">
    <property type="entry name" value="FN3_sf"/>
</dbReference>
<evidence type="ECO:0000313" key="9">
    <source>
        <dbReference type="EMBL" id="CAH1975149.1"/>
    </source>
</evidence>
<feature type="signal peptide" evidence="6">
    <location>
        <begin position="1"/>
        <end position="17"/>
    </location>
</feature>
<feature type="domain" description="Fibronectin type-III" evidence="8">
    <location>
        <begin position="700"/>
        <end position="809"/>
    </location>
</feature>
<dbReference type="InterPro" id="IPR013098">
    <property type="entry name" value="Ig_I-set"/>
</dbReference>
<name>A0A9P0KGE9_ACAOB</name>
<feature type="compositionally biased region" description="Polar residues" evidence="4">
    <location>
        <begin position="1026"/>
        <end position="1043"/>
    </location>
</feature>
<dbReference type="SMART" id="SM00408">
    <property type="entry name" value="IGc2"/>
    <property type="match status" value="4"/>
</dbReference>
<dbReference type="FunFam" id="2.60.40.10:FF:000032">
    <property type="entry name" value="palladin isoform X1"/>
    <property type="match status" value="1"/>
</dbReference>
<feature type="domain" description="Fibronectin type-III" evidence="8">
    <location>
        <begin position="604"/>
        <end position="696"/>
    </location>
</feature>
<evidence type="ECO:0000313" key="10">
    <source>
        <dbReference type="Proteomes" id="UP001152888"/>
    </source>
</evidence>
<feature type="domain" description="Ig-like" evidence="7">
    <location>
        <begin position="229"/>
        <end position="309"/>
    </location>
</feature>
<dbReference type="InterPro" id="IPR003599">
    <property type="entry name" value="Ig_sub"/>
</dbReference>
<organism evidence="9 10">
    <name type="scientific">Acanthoscelides obtectus</name>
    <name type="common">Bean weevil</name>
    <name type="synonym">Bruchus obtectus</name>
    <dbReference type="NCBI Taxonomy" id="200917"/>
    <lineage>
        <taxon>Eukaryota</taxon>
        <taxon>Metazoa</taxon>
        <taxon>Ecdysozoa</taxon>
        <taxon>Arthropoda</taxon>
        <taxon>Hexapoda</taxon>
        <taxon>Insecta</taxon>
        <taxon>Pterygota</taxon>
        <taxon>Neoptera</taxon>
        <taxon>Endopterygota</taxon>
        <taxon>Coleoptera</taxon>
        <taxon>Polyphaga</taxon>
        <taxon>Cucujiformia</taxon>
        <taxon>Chrysomeloidea</taxon>
        <taxon>Chrysomelidae</taxon>
        <taxon>Bruchinae</taxon>
        <taxon>Bruchini</taxon>
        <taxon>Acanthoscelides</taxon>
    </lineage>
</organism>
<accession>A0A9P0KGE9</accession>
<dbReference type="EMBL" id="CAKOFQ010006833">
    <property type="protein sequence ID" value="CAH1975149.1"/>
    <property type="molecule type" value="Genomic_DNA"/>
</dbReference>
<keyword evidence="5" id="KW-1133">Transmembrane helix</keyword>
<feature type="domain" description="Fibronectin type-III" evidence="8">
    <location>
        <begin position="409"/>
        <end position="498"/>
    </location>
</feature>
<keyword evidence="5" id="KW-0472">Membrane</keyword>
<feature type="domain" description="Ig-like" evidence="7">
    <location>
        <begin position="314"/>
        <end position="401"/>
    </location>
</feature>
<comment type="caution">
    <text evidence="9">The sequence shown here is derived from an EMBL/GenBank/DDBJ whole genome shotgun (WGS) entry which is preliminary data.</text>
</comment>
<dbReference type="PANTHER" id="PTHR44170:SF54">
    <property type="entry name" value="FI24025P1"/>
    <property type="match status" value="1"/>
</dbReference>
<evidence type="ECO:0000256" key="6">
    <source>
        <dbReference type="SAM" id="SignalP"/>
    </source>
</evidence>
<dbReference type="GO" id="GO:0030154">
    <property type="term" value="P:cell differentiation"/>
    <property type="evidence" value="ECO:0007669"/>
    <property type="project" value="UniProtKB-ARBA"/>
</dbReference>
<dbReference type="PANTHER" id="PTHR44170">
    <property type="entry name" value="PROTEIN SIDEKICK"/>
    <property type="match status" value="1"/>
</dbReference>
<dbReference type="OrthoDB" id="438268at2759"/>
<dbReference type="SMART" id="SM00409">
    <property type="entry name" value="IG"/>
    <property type="match status" value="4"/>
</dbReference>
<dbReference type="SMART" id="SM00060">
    <property type="entry name" value="FN3"/>
    <property type="match status" value="4"/>
</dbReference>
<dbReference type="AlphaFoldDB" id="A0A9P0KGE9"/>
<feature type="chain" id="PRO_5040183215" evidence="6">
    <location>
        <begin position="18"/>
        <end position="1072"/>
    </location>
</feature>
<evidence type="ECO:0000259" key="7">
    <source>
        <dbReference type="PROSITE" id="PS50835"/>
    </source>
</evidence>
<dbReference type="InterPro" id="IPR003598">
    <property type="entry name" value="Ig_sub2"/>
</dbReference>
<dbReference type="SUPFAM" id="SSF49265">
    <property type="entry name" value="Fibronectin type III"/>
    <property type="match status" value="2"/>
</dbReference>
<dbReference type="InterPro" id="IPR013783">
    <property type="entry name" value="Ig-like_fold"/>
</dbReference>
<keyword evidence="6" id="KW-0732">Signal</keyword>
<dbReference type="GO" id="GO:0009653">
    <property type="term" value="P:anatomical structure morphogenesis"/>
    <property type="evidence" value="ECO:0007669"/>
    <property type="project" value="UniProtKB-ARBA"/>
</dbReference>
<dbReference type="Pfam" id="PF00041">
    <property type="entry name" value="fn3"/>
    <property type="match status" value="4"/>
</dbReference>